<dbReference type="InterPro" id="IPR004360">
    <property type="entry name" value="Glyas_Fos-R_dOase_dom"/>
</dbReference>
<dbReference type="InterPro" id="IPR037523">
    <property type="entry name" value="VOC_core"/>
</dbReference>
<name>A0A3R9E7B6_9PSEU</name>
<gene>
    <name evidence="2" type="ORF">EIY87_01055</name>
</gene>
<dbReference type="Pfam" id="PF00903">
    <property type="entry name" value="Glyoxalase"/>
    <property type="match status" value="1"/>
</dbReference>
<dbReference type="EMBL" id="RSEC01000008">
    <property type="protein sequence ID" value="RSD25616.1"/>
    <property type="molecule type" value="Genomic_DNA"/>
</dbReference>
<sequence>MLGHLGINVPDLAAAKTYYDALMPLVGFTTFFATDDEVAYRPAGGKPGTYLFFYPAAAESAYSKDATGLQHLAFTVKTRSAVHAVHEHVLASGGTVLHAPREFPQYPPPYFATFWTDPFGFTLEAVCHRDAD</sequence>
<keyword evidence="2" id="KW-0223">Dioxygenase</keyword>
<protein>
    <submittedName>
        <fullName evidence="2">Extradiol dioxygenase</fullName>
    </submittedName>
</protein>
<reference evidence="2 3" key="1">
    <citation type="submission" date="2018-12" db="EMBL/GenBank/DDBJ databases">
        <title>Amycolatopsis eburnea sp. nov. actinomycete associate with arbuscular mycorrhiza fungal spore.</title>
        <authorList>
            <person name="Lumyong S."/>
            <person name="Chaiya L."/>
        </authorList>
    </citation>
    <scope>NUCLEOTIDE SEQUENCE [LARGE SCALE GENOMIC DNA]</scope>
    <source>
        <strain evidence="2 3">GLM-1</strain>
    </source>
</reference>
<dbReference type="RefSeq" id="WP_125305743.1">
    <property type="nucleotide sequence ID" value="NZ_RSEC01000008.1"/>
</dbReference>
<dbReference type="Gene3D" id="3.10.180.10">
    <property type="entry name" value="2,3-Dihydroxybiphenyl 1,2-Dioxygenase, domain 1"/>
    <property type="match status" value="1"/>
</dbReference>
<dbReference type="SUPFAM" id="SSF54593">
    <property type="entry name" value="Glyoxalase/Bleomycin resistance protein/Dihydroxybiphenyl dioxygenase"/>
    <property type="match status" value="1"/>
</dbReference>
<dbReference type="PROSITE" id="PS51819">
    <property type="entry name" value="VOC"/>
    <property type="match status" value="1"/>
</dbReference>
<dbReference type="AlphaFoldDB" id="A0A3R9E7B6"/>
<dbReference type="PANTHER" id="PTHR35006">
    <property type="entry name" value="GLYOXALASE FAMILY PROTEIN (AFU_ORTHOLOGUE AFUA_5G14830)"/>
    <property type="match status" value="1"/>
</dbReference>
<accession>A0A3R9E7B6</accession>
<dbReference type="OrthoDB" id="5242506at2"/>
<proteinExistence type="predicted"/>
<feature type="domain" description="VOC" evidence="1">
    <location>
        <begin position="1"/>
        <end position="128"/>
    </location>
</feature>
<dbReference type="InterPro" id="IPR029068">
    <property type="entry name" value="Glyas_Bleomycin-R_OHBP_Dase"/>
</dbReference>
<keyword evidence="2" id="KW-0560">Oxidoreductase</keyword>
<dbReference type="PANTHER" id="PTHR35006:SF2">
    <property type="entry name" value="GLYOXALASE FAMILY PROTEIN (AFU_ORTHOLOGUE AFUA_5G14830)"/>
    <property type="match status" value="1"/>
</dbReference>
<organism evidence="2 3">
    <name type="scientific">Amycolatopsis eburnea</name>
    <dbReference type="NCBI Taxonomy" id="2267691"/>
    <lineage>
        <taxon>Bacteria</taxon>
        <taxon>Bacillati</taxon>
        <taxon>Actinomycetota</taxon>
        <taxon>Actinomycetes</taxon>
        <taxon>Pseudonocardiales</taxon>
        <taxon>Pseudonocardiaceae</taxon>
        <taxon>Amycolatopsis</taxon>
    </lineage>
</organism>
<comment type="caution">
    <text evidence="2">The sequence shown here is derived from an EMBL/GenBank/DDBJ whole genome shotgun (WGS) entry which is preliminary data.</text>
</comment>
<dbReference type="Proteomes" id="UP000267081">
    <property type="component" value="Unassembled WGS sequence"/>
</dbReference>
<evidence type="ECO:0000259" key="1">
    <source>
        <dbReference type="PROSITE" id="PS51819"/>
    </source>
</evidence>
<dbReference type="GO" id="GO:0051213">
    <property type="term" value="F:dioxygenase activity"/>
    <property type="evidence" value="ECO:0007669"/>
    <property type="project" value="UniProtKB-KW"/>
</dbReference>
<keyword evidence="3" id="KW-1185">Reference proteome</keyword>
<evidence type="ECO:0000313" key="2">
    <source>
        <dbReference type="EMBL" id="RSD25616.1"/>
    </source>
</evidence>
<evidence type="ECO:0000313" key="3">
    <source>
        <dbReference type="Proteomes" id="UP000267081"/>
    </source>
</evidence>